<dbReference type="PANTHER" id="PTHR16450">
    <property type="entry name" value="RING FINGER PROTEIN 186"/>
    <property type="match status" value="1"/>
</dbReference>
<dbReference type="OrthoDB" id="8062037at2759"/>
<name>A0A2A6BMQ6_PRIPA</name>
<protein>
    <submittedName>
        <fullName evidence="1">Zinc finger protein</fullName>
    </submittedName>
</protein>
<dbReference type="Gene3D" id="3.30.40.10">
    <property type="entry name" value="Zinc/RING finger domain, C3HC4 (zinc finger)"/>
    <property type="match status" value="4"/>
</dbReference>
<dbReference type="PROSITE" id="PS50089">
    <property type="entry name" value="ZF_RING_2"/>
    <property type="match status" value="3"/>
</dbReference>
<dbReference type="Proteomes" id="UP000005239">
    <property type="component" value="Unassembled WGS sequence"/>
</dbReference>
<dbReference type="InterPro" id="IPR013083">
    <property type="entry name" value="Znf_RING/FYVE/PHD"/>
</dbReference>
<dbReference type="AlphaFoldDB" id="A0A2A6BMQ6"/>
<dbReference type="EnsemblMetazoa" id="PPA11118.1">
    <property type="protein sequence ID" value="PPA11118.1"/>
    <property type="gene ID" value="WBGene00100672"/>
</dbReference>
<keyword evidence="2" id="KW-1185">Reference proteome</keyword>
<gene>
    <name evidence="1" type="primary">WBGene00100672</name>
</gene>
<evidence type="ECO:0000313" key="1">
    <source>
        <dbReference type="EnsemblMetazoa" id="PPA11118.1"/>
    </source>
</evidence>
<dbReference type="InterPro" id="IPR027370">
    <property type="entry name" value="Znf-RING_euk"/>
</dbReference>
<reference evidence="2" key="1">
    <citation type="journal article" date="2008" name="Nat. Genet.">
        <title>The Pristionchus pacificus genome provides a unique perspective on nematode lifestyle and parasitism.</title>
        <authorList>
            <person name="Dieterich C."/>
            <person name="Clifton S.W."/>
            <person name="Schuster L.N."/>
            <person name="Chinwalla A."/>
            <person name="Delehaunty K."/>
            <person name="Dinkelacker I."/>
            <person name="Fulton L."/>
            <person name="Fulton R."/>
            <person name="Godfrey J."/>
            <person name="Minx P."/>
            <person name="Mitreva M."/>
            <person name="Roeseler W."/>
            <person name="Tian H."/>
            <person name="Witte H."/>
            <person name="Yang S.P."/>
            <person name="Wilson R.K."/>
            <person name="Sommer R.J."/>
        </authorList>
    </citation>
    <scope>NUCLEOTIDE SEQUENCE [LARGE SCALE GENOMIC DNA]</scope>
    <source>
        <strain evidence="2">PS312</strain>
    </source>
</reference>
<dbReference type="InterPro" id="IPR001841">
    <property type="entry name" value="Znf_RING"/>
</dbReference>
<reference evidence="1" key="2">
    <citation type="submission" date="2022-06" db="UniProtKB">
        <authorList>
            <consortium name="EnsemblMetazoa"/>
        </authorList>
    </citation>
    <scope>IDENTIFICATION</scope>
    <source>
        <strain evidence="1">PS312</strain>
    </source>
</reference>
<organism evidence="1 2">
    <name type="scientific">Pristionchus pacificus</name>
    <name type="common">Parasitic nematode worm</name>
    <dbReference type="NCBI Taxonomy" id="54126"/>
    <lineage>
        <taxon>Eukaryota</taxon>
        <taxon>Metazoa</taxon>
        <taxon>Ecdysozoa</taxon>
        <taxon>Nematoda</taxon>
        <taxon>Chromadorea</taxon>
        <taxon>Rhabditida</taxon>
        <taxon>Rhabditina</taxon>
        <taxon>Diplogasteromorpha</taxon>
        <taxon>Diplogasteroidea</taxon>
        <taxon>Neodiplogasteridae</taxon>
        <taxon>Pristionchus</taxon>
    </lineage>
</organism>
<dbReference type="PROSITE" id="PS00518">
    <property type="entry name" value="ZF_RING_1"/>
    <property type="match status" value="4"/>
</dbReference>
<evidence type="ECO:0000313" key="2">
    <source>
        <dbReference type="Proteomes" id="UP000005239"/>
    </source>
</evidence>
<dbReference type="Pfam" id="PF13445">
    <property type="entry name" value="zf-RING_UBOX"/>
    <property type="match status" value="1"/>
</dbReference>
<dbReference type="InterPro" id="IPR017907">
    <property type="entry name" value="Znf_RING_CS"/>
</dbReference>
<sequence>KARGDIYSRKCPSCADENPPQRAACIPCGHVICSKCADSADKCPICEKRGNSVLPFNHIRLRENENHIRECPICLDESPIERVFVSKCGHIVCFMCALRLTSCTFCSAPFCDINNKVTVLNEPRTTSKDKEIASHNGPVIKPDNLLITVMLCNNIHDISINAEITQIEVYLHGDSLPTAHDAVSHFDEEYEMDHTVQAAFDNFIQSLRDADEESFNRGERFSRACRACDRDHPDSRVVSQACLHIVCGECAAFAYEECPICRVSATFTPLLEDPRAPRACTSSYWPAPAERVLLTTCGHAVCRACAYTASGQAEERGEAVHCTLCGVPSTLITIEEELIEDVDSITRRFACMEH</sequence>
<dbReference type="PANTHER" id="PTHR16450:SF1">
    <property type="entry name" value="PROTEIN CBG12045"/>
    <property type="match status" value="1"/>
</dbReference>
<accession>A0A8R1Y9X0</accession>
<proteinExistence type="predicted"/>
<dbReference type="SUPFAM" id="SSF57850">
    <property type="entry name" value="RING/U-box"/>
    <property type="match status" value="2"/>
</dbReference>
<accession>A0A2A6BMQ6</accession>
<dbReference type="SMART" id="SM00184">
    <property type="entry name" value="RING"/>
    <property type="match status" value="4"/>
</dbReference>